<evidence type="ECO:0000256" key="2">
    <source>
        <dbReference type="SAM" id="Phobius"/>
    </source>
</evidence>
<evidence type="ECO:0000256" key="1">
    <source>
        <dbReference type="SAM" id="MobiDB-lite"/>
    </source>
</evidence>
<dbReference type="RefSeq" id="XP_034105079.1">
    <property type="nucleotide sequence ID" value="XM_034249188.2"/>
</dbReference>
<feature type="compositionally biased region" description="Basic and acidic residues" evidence="1">
    <location>
        <begin position="233"/>
        <end position="248"/>
    </location>
</feature>
<keyword evidence="3" id="KW-1185">Reference proteome</keyword>
<keyword evidence="2" id="KW-0472">Membrane</keyword>
<feature type="compositionally biased region" description="Basic and acidic residues" evidence="1">
    <location>
        <begin position="209"/>
        <end position="226"/>
    </location>
</feature>
<gene>
    <name evidence="4" type="primary">LOC117568498</name>
</gene>
<dbReference type="OrthoDB" id="7871303at2759"/>
<dbReference type="Pfam" id="PF15860">
    <property type="entry name" value="DUF4728"/>
    <property type="match status" value="1"/>
</dbReference>
<feature type="region of interest" description="Disordered" evidence="1">
    <location>
        <begin position="199"/>
        <end position="269"/>
    </location>
</feature>
<name>A0A6P8WS58_DROAB</name>
<reference evidence="4" key="1">
    <citation type="submission" date="2025-08" db="UniProtKB">
        <authorList>
            <consortium name="RefSeq"/>
        </authorList>
    </citation>
    <scope>IDENTIFICATION</scope>
    <source>
        <strain evidence="4">15112-1751.03</strain>
        <tissue evidence="4">Whole Adult</tissue>
    </source>
</reference>
<organism evidence="3 4">
    <name type="scientific">Drosophila albomicans</name>
    <name type="common">Fruit fly</name>
    <dbReference type="NCBI Taxonomy" id="7291"/>
    <lineage>
        <taxon>Eukaryota</taxon>
        <taxon>Metazoa</taxon>
        <taxon>Ecdysozoa</taxon>
        <taxon>Arthropoda</taxon>
        <taxon>Hexapoda</taxon>
        <taxon>Insecta</taxon>
        <taxon>Pterygota</taxon>
        <taxon>Neoptera</taxon>
        <taxon>Endopterygota</taxon>
        <taxon>Diptera</taxon>
        <taxon>Brachycera</taxon>
        <taxon>Muscomorpha</taxon>
        <taxon>Ephydroidea</taxon>
        <taxon>Drosophilidae</taxon>
        <taxon>Drosophila</taxon>
    </lineage>
</organism>
<feature type="transmembrane region" description="Helical" evidence="2">
    <location>
        <begin position="120"/>
        <end position="141"/>
    </location>
</feature>
<sequence length="269" mass="31095">MDNLVKSESISLKEHIFTPICSHLLKICYSIAVIDLIQSLYFLVQSFILLAANVNLYSIIAFLGSIFWIFMVGLLFMGLWKSRLPFIIAWLCFSIVGVILDVFFFIWTISISDYITWMKIIQFTFLYVGIVIEWLCIYMVYKYCFSMKSTSTINVPEDGYIRGSQLHRSSELLSIEQSRRGKSMSSKLESIDQIEKTRLSKTESIAEPEQGKDQRNSQLEASDKSGRASKSQKPKEKDINQSKKNDKAIKRKRKQKTDNENKKSRSSKK</sequence>
<dbReference type="AlphaFoldDB" id="A0A6P8WS58"/>
<accession>A0A6P8WS58</accession>
<dbReference type="Proteomes" id="UP000515160">
    <property type="component" value="Chromosome 3"/>
</dbReference>
<evidence type="ECO:0000313" key="3">
    <source>
        <dbReference type="Proteomes" id="UP000515160"/>
    </source>
</evidence>
<dbReference type="InterPro" id="IPR031720">
    <property type="entry name" value="DUF4728"/>
</dbReference>
<protein>
    <submittedName>
        <fullName evidence="4">Uncharacterized protein LOC117568498 isoform X1</fullName>
    </submittedName>
</protein>
<keyword evidence="2" id="KW-1133">Transmembrane helix</keyword>
<feature type="transmembrane region" description="Helical" evidence="2">
    <location>
        <begin position="56"/>
        <end position="80"/>
    </location>
</feature>
<keyword evidence="2" id="KW-0812">Transmembrane</keyword>
<feature type="transmembrane region" description="Helical" evidence="2">
    <location>
        <begin position="27"/>
        <end position="50"/>
    </location>
</feature>
<evidence type="ECO:0000313" key="4">
    <source>
        <dbReference type="RefSeq" id="XP_034105079.1"/>
    </source>
</evidence>
<feature type="transmembrane region" description="Helical" evidence="2">
    <location>
        <begin position="87"/>
        <end position="108"/>
    </location>
</feature>
<proteinExistence type="predicted"/>
<dbReference type="GeneID" id="117568498"/>